<dbReference type="RefSeq" id="WP_214113842.1">
    <property type="nucleotide sequence ID" value="NZ_JAHCTB010000005.1"/>
</dbReference>
<evidence type="ECO:0000313" key="3">
    <source>
        <dbReference type="Proteomes" id="UP001297092"/>
    </source>
</evidence>
<comment type="caution">
    <text evidence="2">The sequence shown here is derived from an EMBL/GenBank/DDBJ whole genome shotgun (WGS) entry which is preliminary data.</text>
</comment>
<dbReference type="EMBL" id="JAHCTB010000005">
    <property type="protein sequence ID" value="MBT0608797.1"/>
    <property type="molecule type" value="Genomic_DNA"/>
</dbReference>
<keyword evidence="1" id="KW-1133">Transmembrane helix</keyword>
<evidence type="ECO:0008006" key="4">
    <source>
        <dbReference type="Google" id="ProtNLM"/>
    </source>
</evidence>
<keyword evidence="1" id="KW-0472">Membrane</keyword>
<evidence type="ECO:0000313" key="2">
    <source>
        <dbReference type="EMBL" id="MBT0608797.1"/>
    </source>
</evidence>
<evidence type="ECO:0000256" key="1">
    <source>
        <dbReference type="SAM" id="Phobius"/>
    </source>
</evidence>
<keyword evidence="3" id="KW-1185">Reference proteome</keyword>
<reference evidence="2 3" key="1">
    <citation type="submission" date="2021-05" db="EMBL/GenBank/DDBJ databases">
        <title>Aequorivita echinoideorum JCM 30378 genome.</title>
        <authorList>
            <person name="Zhang H."/>
            <person name="Li C."/>
        </authorList>
    </citation>
    <scope>NUCLEOTIDE SEQUENCE [LARGE SCALE GENOMIC DNA]</scope>
    <source>
        <strain evidence="2 3">JCM30378</strain>
    </source>
</reference>
<protein>
    <recommendedName>
        <fullName evidence="4">YcxB-like protein</fullName>
    </recommendedName>
</protein>
<keyword evidence="1" id="KW-0812">Transmembrane</keyword>
<dbReference type="Proteomes" id="UP001297092">
    <property type="component" value="Unassembled WGS sequence"/>
</dbReference>
<gene>
    <name evidence="2" type="ORF">KIV10_11445</name>
</gene>
<proteinExistence type="predicted"/>
<organism evidence="2 3">
    <name type="scientific">Aequorivita echinoideorum</name>
    <dbReference type="NCBI Taxonomy" id="1549647"/>
    <lineage>
        <taxon>Bacteria</taxon>
        <taxon>Pseudomonadati</taxon>
        <taxon>Bacteroidota</taxon>
        <taxon>Flavobacteriia</taxon>
        <taxon>Flavobacteriales</taxon>
        <taxon>Flavobacteriaceae</taxon>
        <taxon>Aequorivita</taxon>
    </lineage>
</organism>
<sequence>MNKEKITQFDRIKIFLYEYYFGYGIYFSVLRIIGGPLILMIGFYLYFIAKTRFGISYGGFMIFFGIYYLLKPLILILTRKAWFRNFDLDYRIENEKIIIKSDKSKSGLDFSDLKTVKKRKAYFALKTISKQQFYLPIKYLKPSEIDILNNLKNN</sequence>
<accession>A0ABS5S6H1</accession>
<name>A0ABS5S6H1_9FLAO</name>
<feature type="transmembrane region" description="Helical" evidence="1">
    <location>
        <begin position="53"/>
        <end position="70"/>
    </location>
</feature>
<feature type="transmembrane region" description="Helical" evidence="1">
    <location>
        <begin position="20"/>
        <end position="47"/>
    </location>
</feature>